<dbReference type="OrthoDB" id="9782603at2"/>
<dbReference type="InterPro" id="IPR000540">
    <property type="entry name" value="Flag_MotA_CS"/>
</dbReference>
<dbReference type="GO" id="GO:0071978">
    <property type="term" value="P:bacterial-type flagellum-dependent swarming motility"/>
    <property type="evidence" value="ECO:0007669"/>
    <property type="project" value="InterPro"/>
</dbReference>
<feature type="transmembrane region" description="Helical" evidence="13">
    <location>
        <begin position="35"/>
        <end position="57"/>
    </location>
</feature>
<keyword evidence="8" id="KW-0283">Flagellar rotation</keyword>
<dbReference type="AlphaFoldDB" id="A1T0J8"/>
<dbReference type="InterPro" id="IPR022522">
    <property type="entry name" value="Flagellar_motor_stator_MotA"/>
</dbReference>
<evidence type="ECO:0000256" key="8">
    <source>
        <dbReference type="ARBA" id="ARBA00022779"/>
    </source>
</evidence>
<dbReference type="EMBL" id="CP000510">
    <property type="protein sequence ID" value="ABM05263.1"/>
    <property type="molecule type" value="Genomic_DNA"/>
</dbReference>
<evidence type="ECO:0000256" key="4">
    <source>
        <dbReference type="ARBA" id="ARBA00022475"/>
    </source>
</evidence>
<dbReference type="PROSITE" id="PS01307">
    <property type="entry name" value="MOTA"/>
    <property type="match status" value="1"/>
</dbReference>
<organism evidence="16 17">
    <name type="scientific">Psychromonas ingrahamii (strain DSM 17664 / CCUG 51855 / 37)</name>
    <dbReference type="NCBI Taxonomy" id="357804"/>
    <lineage>
        <taxon>Bacteria</taxon>
        <taxon>Pseudomonadati</taxon>
        <taxon>Pseudomonadota</taxon>
        <taxon>Gammaproteobacteria</taxon>
        <taxon>Alteromonadales</taxon>
        <taxon>Psychromonadaceae</taxon>
        <taxon>Psychromonas</taxon>
    </lineage>
</organism>
<keyword evidence="12 13" id="KW-0472">Membrane</keyword>
<evidence type="ECO:0000256" key="9">
    <source>
        <dbReference type="ARBA" id="ARBA00022781"/>
    </source>
</evidence>
<dbReference type="Pfam" id="PF20560">
    <property type="entry name" value="MotA_N"/>
    <property type="match status" value="1"/>
</dbReference>
<feature type="domain" description="Motility protein A N-terminal" evidence="15">
    <location>
        <begin position="5"/>
        <end position="88"/>
    </location>
</feature>
<keyword evidence="6" id="KW-0997">Cell inner membrane</keyword>
<proteinExistence type="inferred from homology"/>
<keyword evidence="7 13" id="KW-0812">Transmembrane</keyword>
<dbReference type="RefSeq" id="WP_011771811.1">
    <property type="nucleotide sequence ID" value="NC_008709.1"/>
</dbReference>
<keyword evidence="3" id="KW-0813">Transport</keyword>
<dbReference type="Pfam" id="PF01618">
    <property type="entry name" value="MotA_ExbB"/>
    <property type="match status" value="1"/>
</dbReference>
<protein>
    <submittedName>
        <fullName evidence="16">MotA/TolQ/ExbB proton channel</fullName>
    </submittedName>
</protein>
<dbReference type="Proteomes" id="UP000000639">
    <property type="component" value="Chromosome"/>
</dbReference>
<evidence type="ECO:0000256" key="6">
    <source>
        <dbReference type="ARBA" id="ARBA00022519"/>
    </source>
</evidence>
<evidence type="ECO:0000256" key="13">
    <source>
        <dbReference type="SAM" id="Phobius"/>
    </source>
</evidence>
<gene>
    <name evidence="16" type="ordered locus">Ping_3580</name>
</gene>
<dbReference type="GO" id="GO:0006935">
    <property type="term" value="P:chemotaxis"/>
    <property type="evidence" value="ECO:0007669"/>
    <property type="project" value="UniProtKB-KW"/>
</dbReference>
<keyword evidence="5" id="KW-0145">Chemotaxis</keyword>
<evidence type="ECO:0000256" key="1">
    <source>
        <dbReference type="ARBA" id="ARBA00004429"/>
    </source>
</evidence>
<dbReference type="eggNOG" id="COG1291">
    <property type="taxonomic scope" value="Bacteria"/>
</dbReference>
<keyword evidence="4" id="KW-1003">Cell membrane</keyword>
<dbReference type="GO" id="GO:1902600">
    <property type="term" value="P:proton transmembrane transport"/>
    <property type="evidence" value="ECO:0007669"/>
    <property type="project" value="UniProtKB-KW"/>
</dbReference>
<evidence type="ECO:0000256" key="5">
    <source>
        <dbReference type="ARBA" id="ARBA00022500"/>
    </source>
</evidence>
<dbReference type="KEGG" id="pin:Ping_3580"/>
<comment type="similarity">
    <text evidence="2">Belongs to the MotA family.</text>
</comment>
<evidence type="ECO:0000259" key="15">
    <source>
        <dbReference type="Pfam" id="PF20560"/>
    </source>
</evidence>
<keyword evidence="17" id="KW-1185">Reference proteome</keyword>
<dbReference type="GO" id="GO:0005886">
    <property type="term" value="C:plasma membrane"/>
    <property type="evidence" value="ECO:0007669"/>
    <property type="project" value="UniProtKB-SubCell"/>
</dbReference>
<feature type="transmembrane region" description="Helical" evidence="13">
    <location>
        <begin position="173"/>
        <end position="192"/>
    </location>
</feature>
<evidence type="ECO:0000256" key="7">
    <source>
        <dbReference type="ARBA" id="ARBA00022692"/>
    </source>
</evidence>
<accession>A1T0J8</accession>
<feature type="transmembrane region" description="Helical" evidence="13">
    <location>
        <begin position="7"/>
        <end position="29"/>
    </location>
</feature>
<keyword evidence="11" id="KW-0406">Ion transport</keyword>
<evidence type="ECO:0000256" key="3">
    <source>
        <dbReference type="ARBA" id="ARBA00022448"/>
    </source>
</evidence>
<dbReference type="InterPro" id="IPR046786">
    <property type="entry name" value="MotA_N"/>
</dbReference>
<feature type="transmembrane region" description="Helical" evidence="13">
    <location>
        <begin position="198"/>
        <end position="221"/>
    </location>
</feature>
<evidence type="ECO:0000256" key="12">
    <source>
        <dbReference type="ARBA" id="ARBA00023136"/>
    </source>
</evidence>
<dbReference type="NCBIfam" id="TIGR03818">
    <property type="entry name" value="MotA1"/>
    <property type="match status" value="1"/>
</dbReference>
<evidence type="ECO:0000256" key="11">
    <source>
        <dbReference type="ARBA" id="ARBA00023065"/>
    </source>
</evidence>
<evidence type="ECO:0000256" key="10">
    <source>
        <dbReference type="ARBA" id="ARBA00022989"/>
    </source>
</evidence>
<evidence type="ECO:0000313" key="17">
    <source>
        <dbReference type="Proteomes" id="UP000000639"/>
    </source>
</evidence>
<reference evidence="16 17" key="1">
    <citation type="submission" date="2007-01" db="EMBL/GenBank/DDBJ databases">
        <title>Complete sequence of Psychromonas ingrahamii 37.</title>
        <authorList>
            <consortium name="US DOE Joint Genome Institute"/>
            <person name="Copeland A."/>
            <person name="Lucas S."/>
            <person name="Lapidus A."/>
            <person name="Barry K."/>
            <person name="Detter J.C."/>
            <person name="Glavina del Rio T."/>
            <person name="Hammon N."/>
            <person name="Israni S."/>
            <person name="Dalin E."/>
            <person name="Tice H."/>
            <person name="Pitluck S."/>
            <person name="Thompson L.S."/>
            <person name="Brettin T."/>
            <person name="Bruce D."/>
            <person name="Han C."/>
            <person name="Tapia R."/>
            <person name="Schmutz J."/>
            <person name="Larimer F."/>
            <person name="Land M."/>
            <person name="Hauser L."/>
            <person name="Kyrpides N."/>
            <person name="Ivanova N."/>
            <person name="Staley J."/>
            <person name="Richardson P."/>
        </authorList>
    </citation>
    <scope>NUCLEOTIDE SEQUENCE [LARGE SCALE GENOMIC DNA]</scope>
    <source>
        <strain evidence="16 17">37</strain>
    </source>
</reference>
<keyword evidence="10 13" id="KW-1133">Transmembrane helix</keyword>
<dbReference type="InterPro" id="IPR002898">
    <property type="entry name" value="MotA_ExbB_proton_chnl"/>
</dbReference>
<evidence type="ECO:0000313" key="16">
    <source>
        <dbReference type="EMBL" id="ABM05263.1"/>
    </source>
</evidence>
<name>A1T0J8_PSYIN</name>
<comment type="subcellular location">
    <subcellularLocation>
        <location evidence="1">Cell inner membrane</location>
        <topology evidence="1">Multi-pass membrane protein</topology>
    </subcellularLocation>
</comment>
<dbReference type="HOGENOM" id="CLU_068213_0_0_6"/>
<sequence>MIRLAGLVFIMFCLFGGFMIVGGNLKLLWKPTEILIIFGAGSGALIVGSSKNCLILITSQLKDVFTVNPYSKEFYRQLLSLHYQLMRVKKMPSGAKVLESHVEDYENSSIFNQYPLVLRNDLLVHFIVDNFRMTISSLVAAHEIDATLESEIEVITSELLEPAVALKKLADSLPGLGVLGAVMGIILTMQSIDTDIAMIGSNIATALIGTFLGVFGCYCLFDPLSCAVKSNVMKSIVPFEVVKQILVAHVSNRSPLLSIDSGRRAIEIDEKPAFKIIEEWADQLDKP</sequence>
<dbReference type="InterPro" id="IPR047055">
    <property type="entry name" value="MotA-like"/>
</dbReference>
<keyword evidence="9" id="KW-0375">Hydrogen ion transport</keyword>
<dbReference type="STRING" id="357804.Ping_3580"/>
<dbReference type="PANTHER" id="PTHR30433:SF4">
    <property type="entry name" value="MOTILITY PROTEIN A"/>
    <property type="match status" value="1"/>
</dbReference>
<evidence type="ECO:0000256" key="2">
    <source>
        <dbReference type="ARBA" id="ARBA00008038"/>
    </source>
</evidence>
<evidence type="ECO:0000259" key="14">
    <source>
        <dbReference type="Pfam" id="PF01618"/>
    </source>
</evidence>
<feature type="domain" description="MotA/TolQ/ExbB proton channel" evidence="14">
    <location>
        <begin position="137"/>
        <end position="220"/>
    </location>
</feature>
<dbReference type="PANTHER" id="PTHR30433">
    <property type="entry name" value="CHEMOTAXIS PROTEIN MOTA"/>
    <property type="match status" value="1"/>
</dbReference>